<dbReference type="RefSeq" id="WP_207334556.1">
    <property type="nucleotide sequence ID" value="NZ_JAFMYU010000004.1"/>
</dbReference>
<sequence length="420" mass="45818">MTHPTTATTATPTGNVKLAFALITSLFFLWAFVHNLEPILIPHLKKACQLTDLQSALIDSSVYLAYFIMAIPAGLVMRKYGYKQGILMGLGLYVIGALLFVPAANTRLYMLFLGALFIIASGCAFLETAANPYVTLLGPPESATTRLNLSQSFNGLGSFVAPFLGGKFILSGVEHTPAELAAMTPTALNQYLQSEADSVKLPYIIIALVVLAVMAFFMFTKLPAVQEQVTGRVSSLRSAWRHRHLSGAVIAQFFYVGAQVCVTSFFIRFAKYTSNIPEKQAAAWLGYALLGFLIGRFVGTYLTRFIPANRLLMICSLACMVLLLGALTFKSELAVLAVFAVPFFESVMFPTIFALGINKLGQDREFGSSLLVMSVAGGAFFPLFMGLISDQSNIQLAYIVPLLCFLVVAWYGWRGHLVKE</sequence>
<dbReference type="InterPro" id="IPR036259">
    <property type="entry name" value="MFS_trans_sf"/>
</dbReference>
<dbReference type="GO" id="GO:1904659">
    <property type="term" value="P:D-glucose transmembrane transport"/>
    <property type="evidence" value="ECO:0007669"/>
    <property type="project" value="InterPro"/>
</dbReference>
<accession>A0A939G534</accession>
<dbReference type="GO" id="GO:0055056">
    <property type="term" value="F:D-glucose transmembrane transporter activity"/>
    <property type="evidence" value="ECO:0007669"/>
    <property type="project" value="InterPro"/>
</dbReference>
<evidence type="ECO:0000259" key="12">
    <source>
        <dbReference type="PROSITE" id="PS50850"/>
    </source>
</evidence>
<name>A0A939G534_9BACT</name>
<dbReference type="AlphaFoldDB" id="A0A939G534"/>
<dbReference type="InterPro" id="IPR005275">
    <property type="entry name" value="Lfuc_symporter_FucP"/>
</dbReference>
<keyword evidence="9 11" id="KW-1133">Transmembrane helix</keyword>
<protein>
    <submittedName>
        <fullName evidence="13">L-fucose:H+ symporter permease</fullName>
    </submittedName>
</protein>
<feature type="transmembrane region" description="Helical" evidence="11">
    <location>
        <begin position="56"/>
        <end position="76"/>
    </location>
</feature>
<feature type="transmembrane region" description="Helical" evidence="11">
    <location>
        <begin position="394"/>
        <end position="413"/>
    </location>
</feature>
<dbReference type="NCBIfam" id="TIGR00885">
    <property type="entry name" value="fucP"/>
    <property type="match status" value="1"/>
</dbReference>
<evidence type="ECO:0000256" key="2">
    <source>
        <dbReference type="ARBA" id="ARBA00004429"/>
    </source>
</evidence>
<organism evidence="13 14">
    <name type="scientific">Fibrella aquatilis</name>
    <dbReference type="NCBI Taxonomy" id="2817059"/>
    <lineage>
        <taxon>Bacteria</taxon>
        <taxon>Pseudomonadati</taxon>
        <taxon>Bacteroidota</taxon>
        <taxon>Cytophagia</taxon>
        <taxon>Cytophagales</taxon>
        <taxon>Spirosomataceae</taxon>
        <taxon>Fibrella</taxon>
    </lineage>
</organism>
<feature type="transmembrane region" description="Helical" evidence="11">
    <location>
        <begin position="82"/>
        <end position="101"/>
    </location>
</feature>
<evidence type="ECO:0000256" key="3">
    <source>
        <dbReference type="ARBA" id="ARBA00009120"/>
    </source>
</evidence>
<evidence type="ECO:0000256" key="5">
    <source>
        <dbReference type="ARBA" id="ARBA00022475"/>
    </source>
</evidence>
<comment type="similarity">
    <text evidence="3">Belongs to the major facilitator superfamily. FHS transporter (TC 2.A.1.7) family.</text>
</comment>
<feature type="transmembrane region" description="Helical" evidence="11">
    <location>
        <begin position="18"/>
        <end position="36"/>
    </location>
</feature>
<dbReference type="PROSITE" id="PS50850">
    <property type="entry name" value="MFS"/>
    <property type="match status" value="1"/>
</dbReference>
<dbReference type="PANTHER" id="PTHR43702:SF3">
    <property type="entry name" value="PROTEIN TSGA"/>
    <property type="match status" value="1"/>
</dbReference>
<dbReference type="NCBIfam" id="TIGR01272">
    <property type="entry name" value="gluP"/>
    <property type="match status" value="1"/>
</dbReference>
<dbReference type="GO" id="GO:0015535">
    <property type="term" value="F:fucose:proton symporter activity"/>
    <property type="evidence" value="ECO:0007669"/>
    <property type="project" value="InterPro"/>
</dbReference>
<evidence type="ECO:0000313" key="14">
    <source>
        <dbReference type="Proteomes" id="UP000664795"/>
    </source>
</evidence>
<dbReference type="InterPro" id="IPR005964">
    <property type="entry name" value="Glc/Gal_transptr_bac"/>
</dbReference>
<dbReference type="InterPro" id="IPR020846">
    <property type="entry name" value="MFS_dom"/>
</dbReference>
<evidence type="ECO:0000256" key="8">
    <source>
        <dbReference type="ARBA" id="ARBA00022692"/>
    </source>
</evidence>
<dbReference type="GO" id="GO:0005354">
    <property type="term" value="F:galactose transmembrane transporter activity"/>
    <property type="evidence" value="ECO:0007669"/>
    <property type="project" value="InterPro"/>
</dbReference>
<reference evidence="13 14" key="1">
    <citation type="submission" date="2021-03" db="EMBL/GenBank/DDBJ databases">
        <title>Fibrella sp. HMF5036 genome sequencing and assembly.</title>
        <authorList>
            <person name="Kang H."/>
            <person name="Kim H."/>
            <person name="Bae S."/>
            <person name="Joh K."/>
        </authorList>
    </citation>
    <scope>NUCLEOTIDE SEQUENCE [LARGE SCALE GENOMIC DNA]</scope>
    <source>
        <strain evidence="13 14">HMF5036</strain>
    </source>
</reference>
<feature type="transmembrane region" description="Helical" evidence="11">
    <location>
        <begin position="311"/>
        <end position="329"/>
    </location>
</feature>
<dbReference type="Pfam" id="PF07690">
    <property type="entry name" value="MFS_1"/>
    <property type="match status" value="1"/>
</dbReference>
<comment type="subcellular location">
    <subcellularLocation>
        <location evidence="2">Cell inner membrane</location>
        <topology evidence="2">Multi-pass membrane protein</topology>
    </subcellularLocation>
</comment>
<proteinExistence type="inferred from homology"/>
<dbReference type="PANTHER" id="PTHR43702">
    <property type="entry name" value="L-FUCOSE-PROTON SYMPORTER"/>
    <property type="match status" value="1"/>
</dbReference>
<feature type="transmembrane region" description="Helical" evidence="11">
    <location>
        <begin position="201"/>
        <end position="224"/>
    </location>
</feature>
<dbReference type="EMBL" id="JAFMYU010000004">
    <property type="protein sequence ID" value="MBO0930585.1"/>
    <property type="molecule type" value="Genomic_DNA"/>
</dbReference>
<evidence type="ECO:0000256" key="1">
    <source>
        <dbReference type="ARBA" id="ARBA00003321"/>
    </source>
</evidence>
<feature type="transmembrane region" description="Helical" evidence="11">
    <location>
        <begin position="281"/>
        <end position="299"/>
    </location>
</feature>
<keyword evidence="10 11" id="KW-0472">Membrane</keyword>
<comment type="caution">
    <text evidence="13">The sequence shown here is derived from an EMBL/GenBank/DDBJ whole genome shotgun (WGS) entry which is preliminary data.</text>
</comment>
<dbReference type="InterPro" id="IPR050375">
    <property type="entry name" value="MFS_TsgA-like"/>
</dbReference>
<feature type="transmembrane region" description="Helical" evidence="11">
    <location>
        <begin position="335"/>
        <end position="357"/>
    </location>
</feature>
<comment type="function">
    <text evidence="1">Intake of glucose and galactose.</text>
</comment>
<evidence type="ECO:0000256" key="4">
    <source>
        <dbReference type="ARBA" id="ARBA00022448"/>
    </source>
</evidence>
<evidence type="ECO:0000256" key="6">
    <source>
        <dbReference type="ARBA" id="ARBA00022519"/>
    </source>
</evidence>
<evidence type="ECO:0000256" key="9">
    <source>
        <dbReference type="ARBA" id="ARBA00022989"/>
    </source>
</evidence>
<keyword evidence="5" id="KW-1003">Cell membrane</keyword>
<dbReference type="CDD" id="cd17394">
    <property type="entry name" value="MFS_FucP_like"/>
    <property type="match status" value="1"/>
</dbReference>
<keyword evidence="14" id="KW-1185">Reference proteome</keyword>
<keyword evidence="4" id="KW-0813">Transport</keyword>
<feature type="transmembrane region" description="Helical" evidence="11">
    <location>
        <begin position="245"/>
        <end position="269"/>
    </location>
</feature>
<dbReference type="Proteomes" id="UP000664795">
    <property type="component" value="Unassembled WGS sequence"/>
</dbReference>
<feature type="domain" description="Major facilitator superfamily (MFS) profile" evidence="12">
    <location>
        <begin position="19"/>
        <end position="420"/>
    </location>
</feature>
<keyword evidence="6" id="KW-0997">Cell inner membrane</keyword>
<dbReference type="Gene3D" id="1.20.1250.20">
    <property type="entry name" value="MFS general substrate transporter like domains"/>
    <property type="match status" value="2"/>
</dbReference>
<evidence type="ECO:0000313" key="13">
    <source>
        <dbReference type="EMBL" id="MBO0930585.1"/>
    </source>
</evidence>
<dbReference type="InterPro" id="IPR011701">
    <property type="entry name" value="MFS"/>
</dbReference>
<gene>
    <name evidence="13" type="primary">fucP</name>
    <name evidence="13" type="ORF">J2I48_06245</name>
</gene>
<evidence type="ECO:0000256" key="7">
    <source>
        <dbReference type="ARBA" id="ARBA00022597"/>
    </source>
</evidence>
<keyword evidence="7" id="KW-0762">Sugar transport</keyword>
<dbReference type="GO" id="GO:0005886">
    <property type="term" value="C:plasma membrane"/>
    <property type="evidence" value="ECO:0007669"/>
    <property type="project" value="UniProtKB-SubCell"/>
</dbReference>
<keyword evidence="8 11" id="KW-0812">Transmembrane</keyword>
<evidence type="ECO:0000256" key="10">
    <source>
        <dbReference type="ARBA" id="ARBA00023136"/>
    </source>
</evidence>
<dbReference type="SUPFAM" id="SSF103473">
    <property type="entry name" value="MFS general substrate transporter"/>
    <property type="match status" value="1"/>
</dbReference>
<feature type="transmembrane region" description="Helical" evidence="11">
    <location>
        <begin position="369"/>
        <end position="388"/>
    </location>
</feature>
<feature type="transmembrane region" description="Helical" evidence="11">
    <location>
        <begin position="108"/>
        <end position="130"/>
    </location>
</feature>
<evidence type="ECO:0000256" key="11">
    <source>
        <dbReference type="SAM" id="Phobius"/>
    </source>
</evidence>